<evidence type="ECO:0000313" key="4">
    <source>
        <dbReference type="EMBL" id="PMD40438.1"/>
    </source>
</evidence>
<keyword evidence="2" id="KW-0560">Oxidoreductase</keyword>
<keyword evidence="3" id="KW-0472">Membrane</keyword>
<dbReference type="InterPro" id="IPR036291">
    <property type="entry name" value="NAD(P)-bd_dom_sf"/>
</dbReference>
<comment type="similarity">
    <text evidence="1">Belongs to the short-chain dehydrogenases/reductases (SDR) family.</text>
</comment>
<dbReference type="GO" id="GO:0005783">
    <property type="term" value="C:endoplasmic reticulum"/>
    <property type="evidence" value="ECO:0007669"/>
    <property type="project" value="TreeGrafter"/>
</dbReference>
<dbReference type="PANTHER" id="PTHR43899:SF13">
    <property type="entry name" value="RH59310P"/>
    <property type="match status" value="1"/>
</dbReference>
<accession>A0A2J6RPK2</accession>
<dbReference type="EMBL" id="KZ613945">
    <property type="protein sequence ID" value="PMD40438.1"/>
    <property type="molecule type" value="Genomic_DNA"/>
</dbReference>
<evidence type="ECO:0000256" key="2">
    <source>
        <dbReference type="ARBA" id="ARBA00023002"/>
    </source>
</evidence>
<dbReference type="InterPro" id="IPR002347">
    <property type="entry name" value="SDR_fam"/>
</dbReference>
<evidence type="ECO:0000256" key="1">
    <source>
        <dbReference type="ARBA" id="ARBA00006484"/>
    </source>
</evidence>
<evidence type="ECO:0000313" key="5">
    <source>
        <dbReference type="Proteomes" id="UP000235786"/>
    </source>
</evidence>
<dbReference type="PRINTS" id="PR00081">
    <property type="entry name" value="GDHRDH"/>
</dbReference>
<organism evidence="4 5">
    <name type="scientific">Hyaloscypha variabilis (strain UAMH 11265 / GT02V1 / F)</name>
    <name type="common">Meliniomyces variabilis</name>
    <dbReference type="NCBI Taxonomy" id="1149755"/>
    <lineage>
        <taxon>Eukaryota</taxon>
        <taxon>Fungi</taxon>
        <taxon>Dikarya</taxon>
        <taxon>Ascomycota</taxon>
        <taxon>Pezizomycotina</taxon>
        <taxon>Leotiomycetes</taxon>
        <taxon>Helotiales</taxon>
        <taxon>Hyaloscyphaceae</taxon>
        <taxon>Hyaloscypha</taxon>
        <taxon>Hyaloscypha variabilis</taxon>
    </lineage>
</organism>
<dbReference type="PANTHER" id="PTHR43899">
    <property type="entry name" value="RH59310P"/>
    <property type="match status" value="1"/>
</dbReference>
<dbReference type="Pfam" id="PF00106">
    <property type="entry name" value="adh_short"/>
    <property type="match status" value="1"/>
</dbReference>
<dbReference type="AlphaFoldDB" id="A0A2J6RPK2"/>
<gene>
    <name evidence="4" type="ORF">L207DRAFT_427382</name>
</gene>
<proteinExistence type="inferred from homology"/>
<dbReference type="PIRSF" id="PIRSF000126">
    <property type="entry name" value="11-beta-HSD1"/>
    <property type="match status" value="1"/>
</dbReference>
<dbReference type="Gene3D" id="3.40.50.720">
    <property type="entry name" value="NAD(P)-binding Rossmann-like Domain"/>
    <property type="match status" value="1"/>
</dbReference>
<keyword evidence="3" id="KW-0812">Transmembrane</keyword>
<dbReference type="SUPFAM" id="SSF51735">
    <property type="entry name" value="NAD(P)-binding Rossmann-fold domains"/>
    <property type="match status" value="1"/>
</dbReference>
<protein>
    <submittedName>
        <fullName evidence="4">NAD(P)-binding protein</fullName>
    </submittedName>
</protein>
<feature type="transmembrane region" description="Helical" evidence="3">
    <location>
        <begin position="12"/>
        <end position="35"/>
    </location>
</feature>
<keyword evidence="3" id="KW-1133">Transmembrane helix</keyword>
<dbReference type="STRING" id="1149755.A0A2J6RPK2"/>
<sequence>MLSQAEKALTPFAVIGALSLVTIIYKLSQFFYPYVRSGSVEKYNKNNNSWALVTGSSDGIGEAFAHELCSKGFNIILHGRNPTKLSAVQSKLSASFPKTQFRTFIADAAASTETMSTAIQDLVTSIKDINLTVLINNVGGTASMSNDFKTLTDTTTKEIQDLVSINLLFTTHLTRALLPILSQQESSLILNTGSASHIGMPYMVVYSATKGYLSAWGNALSIEMQSEGFPVEVMTVLSGNTQSGQDVRAASLFRPTSSAFAKAALEKVGCGRSVVVGYFWHAVQGASMGLLPEWAGRLGMIMVLRPMKGKNLDD</sequence>
<keyword evidence="5" id="KW-1185">Reference proteome</keyword>
<dbReference type="GO" id="GO:0016491">
    <property type="term" value="F:oxidoreductase activity"/>
    <property type="evidence" value="ECO:0007669"/>
    <property type="project" value="UniProtKB-KW"/>
</dbReference>
<reference evidence="4 5" key="1">
    <citation type="submission" date="2016-04" db="EMBL/GenBank/DDBJ databases">
        <title>A degradative enzymes factory behind the ericoid mycorrhizal symbiosis.</title>
        <authorList>
            <consortium name="DOE Joint Genome Institute"/>
            <person name="Martino E."/>
            <person name="Morin E."/>
            <person name="Grelet G."/>
            <person name="Kuo A."/>
            <person name="Kohler A."/>
            <person name="Daghino S."/>
            <person name="Barry K."/>
            <person name="Choi C."/>
            <person name="Cichocki N."/>
            <person name="Clum A."/>
            <person name="Copeland A."/>
            <person name="Hainaut M."/>
            <person name="Haridas S."/>
            <person name="Labutti K."/>
            <person name="Lindquist E."/>
            <person name="Lipzen A."/>
            <person name="Khouja H.-R."/>
            <person name="Murat C."/>
            <person name="Ohm R."/>
            <person name="Olson A."/>
            <person name="Spatafora J."/>
            <person name="Veneault-Fourrey C."/>
            <person name="Henrissat B."/>
            <person name="Grigoriev I."/>
            <person name="Martin F."/>
            <person name="Perotto S."/>
        </authorList>
    </citation>
    <scope>NUCLEOTIDE SEQUENCE [LARGE SCALE GENOMIC DNA]</scope>
    <source>
        <strain evidence="4 5">F</strain>
    </source>
</reference>
<dbReference type="InterPro" id="IPR051019">
    <property type="entry name" value="VLCFA-Steroid_DH"/>
</dbReference>
<dbReference type="Proteomes" id="UP000235786">
    <property type="component" value="Unassembled WGS sequence"/>
</dbReference>
<name>A0A2J6RPK2_HYAVF</name>
<evidence type="ECO:0000256" key="3">
    <source>
        <dbReference type="SAM" id="Phobius"/>
    </source>
</evidence>
<dbReference type="OrthoDB" id="47007at2759"/>